<organism evidence="3 4">
    <name type="scientific">Xylaria arbuscula</name>
    <dbReference type="NCBI Taxonomy" id="114810"/>
    <lineage>
        <taxon>Eukaryota</taxon>
        <taxon>Fungi</taxon>
        <taxon>Dikarya</taxon>
        <taxon>Ascomycota</taxon>
        <taxon>Pezizomycotina</taxon>
        <taxon>Sordariomycetes</taxon>
        <taxon>Xylariomycetidae</taxon>
        <taxon>Xylariales</taxon>
        <taxon>Xylariaceae</taxon>
        <taxon>Xylaria</taxon>
    </lineage>
</organism>
<feature type="compositionally biased region" description="Pro residues" evidence="2">
    <location>
        <begin position="46"/>
        <end position="56"/>
    </location>
</feature>
<dbReference type="EMBL" id="JANPWZ010000099">
    <property type="protein sequence ID" value="KAJ3579414.1"/>
    <property type="molecule type" value="Genomic_DNA"/>
</dbReference>
<dbReference type="Proteomes" id="UP001148614">
    <property type="component" value="Unassembled WGS sequence"/>
</dbReference>
<evidence type="ECO:0000313" key="3">
    <source>
        <dbReference type="EMBL" id="KAJ3579414.1"/>
    </source>
</evidence>
<reference evidence="3" key="1">
    <citation type="submission" date="2022-07" db="EMBL/GenBank/DDBJ databases">
        <title>Genome Sequence of Xylaria arbuscula.</title>
        <authorList>
            <person name="Buettner E."/>
        </authorList>
    </citation>
    <scope>NUCLEOTIDE SEQUENCE</scope>
    <source>
        <strain evidence="3">VT107</strain>
    </source>
</reference>
<accession>A0A9W8TRJ7</accession>
<name>A0A9W8TRJ7_9PEZI</name>
<gene>
    <name evidence="3" type="ORF">NPX13_g1163</name>
</gene>
<sequence length="167" mass="18371">MPTPATPATPAEAVATPSKGFHQGKRKRDSVNTGSRTKSQININPPSTPVRPPQWSPPKKKAKVSQEVVMKKEIMRDVARKLDNVKNTDKNVVKEPSVSVQNMQASVTVKQYILTEKEKIKLEALLEKAGELQGYVNQLQDAVTIAMCQLRDLKNNVIAALESTDGL</sequence>
<evidence type="ECO:0000256" key="2">
    <source>
        <dbReference type="SAM" id="MobiDB-lite"/>
    </source>
</evidence>
<protein>
    <submittedName>
        <fullName evidence="3">Uncharacterized protein</fullName>
    </submittedName>
</protein>
<dbReference type="AlphaFoldDB" id="A0A9W8TRJ7"/>
<feature type="coiled-coil region" evidence="1">
    <location>
        <begin position="122"/>
        <end position="156"/>
    </location>
</feature>
<comment type="caution">
    <text evidence="3">The sequence shown here is derived from an EMBL/GenBank/DDBJ whole genome shotgun (WGS) entry which is preliminary data.</text>
</comment>
<evidence type="ECO:0000313" key="4">
    <source>
        <dbReference type="Proteomes" id="UP001148614"/>
    </source>
</evidence>
<feature type="compositionally biased region" description="Polar residues" evidence="2">
    <location>
        <begin position="31"/>
        <end position="45"/>
    </location>
</feature>
<keyword evidence="1" id="KW-0175">Coiled coil</keyword>
<keyword evidence="4" id="KW-1185">Reference proteome</keyword>
<evidence type="ECO:0000256" key="1">
    <source>
        <dbReference type="SAM" id="Coils"/>
    </source>
</evidence>
<feature type="region of interest" description="Disordered" evidence="2">
    <location>
        <begin position="1"/>
        <end position="66"/>
    </location>
</feature>
<feature type="compositionally biased region" description="Low complexity" evidence="2">
    <location>
        <begin position="8"/>
        <end position="17"/>
    </location>
</feature>
<proteinExistence type="predicted"/>